<dbReference type="Proteomes" id="UP000694308">
    <property type="component" value="Unassembled WGS sequence"/>
</dbReference>
<feature type="domain" description="Sensor histidine kinase NatK-like C-terminal" evidence="1">
    <location>
        <begin position="148"/>
        <end position="248"/>
    </location>
</feature>
<evidence type="ECO:0000259" key="1">
    <source>
        <dbReference type="Pfam" id="PF14501"/>
    </source>
</evidence>
<dbReference type="Pfam" id="PF14501">
    <property type="entry name" value="HATPase_c_5"/>
    <property type="match status" value="1"/>
</dbReference>
<sequence length="252" mass="29434">MNYEDMSKEELIEELKKLKRRSNDFETRNVKTSAGRLKKINSQLKIFVKENEKMTYELKRIRHNALNILYGLSGYIENSDWQGLTEYFYQFEEQIKDLKGNYIFSINNIKNHALKGLLVVKLDKAKSLGINVSVELENIIYLEKKFIKTTDLCELLGVYLDNAIEAASEAKIKKLNICILENVKSIVISIRNTFNEIPNVSDINRGISTKGKDRGIGLILSKNILRKYNNIIHNTFIEYIFFIQEIYIKKYM</sequence>
<protein>
    <submittedName>
        <fullName evidence="2">GHKL domain-containing protein</fullName>
    </submittedName>
</protein>
<reference evidence="2" key="1">
    <citation type="submission" date="2020-12" db="EMBL/GenBank/DDBJ databases">
        <title>Clostridium thailandense sp. nov., a novel acetogenic bacterium isolated from peat land soil in Thailand.</title>
        <authorList>
            <person name="Chaikitkaew S."/>
            <person name="Birkeland N.K."/>
        </authorList>
    </citation>
    <scope>NUCLEOTIDE SEQUENCE</scope>
    <source>
        <strain evidence="2">PL3</strain>
    </source>
</reference>
<evidence type="ECO:0000313" key="2">
    <source>
        <dbReference type="EMBL" id="MBV7274552.1"/>
    </source>
</evidence>
<dbReference type="GO" id="GO:0042802">
    <property type="term" value="F:identical protein binding"/>
    <property type="evidence" value="ECO:0007669"/>
    <property type="project" value="TreeGrafter"/>
</dbReference>
<evidence type="ECO:0000313" key="3">
    <source>
        <dbReference type="Proteomes" id="UP000694308"/>
    </source>
</evidence>
<dbReference type="EMBL" id="JAEEGC010000089">
    <property type="protein sequence ID" value="MBV7274552.1"/>
    <property type="molecule type" value="Genomic_DNA"/>
</dbReference>
<dbReference type="PANTHER" id="PTHR40448">
    <property type="entry name" value="TWO-COMPONENT SENSOR HISTIDINE KINASE"/>
    <property type="match status" value="1"/>
</dbReference>
<keyword evidence="3" id="KW-1185">Reference proteome</keyword>
<comment type="caution">
    <text evidence="2">The sequence shown here is derived from an EMBL/GenBank/DDBJ whole genome shotgun (WGS) entry which is preliminary data.</text>
</comment>
<gene>
    <name evidence="2" type="ORF">I6U48_16790</name>
</gene>
<dbReference type="RefSeq" id="WP_218321617.1">
    <property type="nucleotide sequence ID" value="NZ_JAEEGC010000089.1"/>
</dbReference>
<organism evidence="2 3">
    <name type="scientific">Clostridium thailandense</name>
    <dbReference type="NCBI Taxonomy" id="2794346"/>
    <lineage>
        <taxon>Bacteria</taxon>
        <taxon>Bacillati</taxon>
        <taxon>Bacillota</taxon>
        <taxon>Clostridia</taxon>
        <taxon>Eubacteriales</taxon>
        <taxon>Clostridiaceae</taxon>
        <taxon>Clostridium</taxon>
    </lineage>
</organism>
<dbReference type="PANTHER" id="PTHR40448:SF1">
    <property type="entry name" value="TWO-COMPONENT SENSOR HISTIDINE KINASE"/>
    <property type="match status" value="1"/>
</dbReference>
<dbReference type="InterPro" id="IPR032834">
    <property type="entry name" value="NatK-like_C"/>
</dbReference>
<name>A0A949WW93_9CLOT</name>
<accession>A0A949WW93</accession>
<proteinExistence type="predicted"/>
<dbReference type="AlphaFoldDB" id="A0A949WW93"/>